<evidence type="ECO:0000256" key="2">
    <source>
        <dbReference type="SAM" id="Phobius"/>
    </source>
</evidence>
<reference evidence="4" key="1">
    <citation type="journal article" date="2018" name="Nat. Microbiol.">
        <title>Leveraging single-cell genomics to expand the fungal tree of life.</title>
        <authorList>
            <person name="Ahrendt S.R."/>
            <person name="Quandt C.A."/>
            <person name="Ciobanu D."/>
            <person name="Clum A."/>
            <person name="Salamov A."/>
            <person name="Andreopoulos B."/>
            <person name="Cheng J.F."/>
            <person name="Woyke T."/>
            <person name="Pelin A."/>
            <person name="Henrissat B."/>
            <person name="Reynolds N.K."/>
            <person name="Benny G.L."/>
            <person name="Smith M.E."/>
            <person name="James T.Y."/>
            <person name="Grigoriev I.V."/>
        </authorList>
    </citation>
    <scope>NUCLEOTIDE SEQUENCE [LARGE SCALE GENOMIC DNA]</scope>
    <source>
        <strain evidence="4">CSF55</strain>
    </source>
</reference>
<keyword evidence="2" id="KW-0472">Membrane</keyword>
<evidence type="ECO:0000313" key="3">
    <source>
        <dbReference type="EMBL" id="RKP16688.1"/>
    </source>
</evidence>
<name>A0A4P9YC05_ROZAC</name>
<feature type="non-terminal residue" evidence="3">
    <location>
        <position position="1"/>
    </location>
</feature>
<feature type="transmembrane region" description="Helical" evidence="2">
    <location>
        <begin position="198"/>
        <end position="223"/>
    </location>
</feature>
<keyword evidence="2" id="KW-1133">Transmembrane helix</keyword>
<dbReference type="EMBL" id="ML006315">
    <property type="protein sequence ID" value="RKP16688.1"/>
    <property type="molecule type" value="Genomic_DNA"/>
</dbReference>
<evidence type="ECO:0000313" key="4">
    <source>
        <dbReference type="Proteomes" id="UP000281549"/>
    </source>
</evidence>
<gene>
    <name evidence="3" type="ORF">ROZALSC1DRAFT_24990</name>
</gene>
<dbReference type="AlphaFoldDB" id="A0A4P9YC05"/>
<proteinExistence type="predicted"/>
<sequence>RSKEVPNPDSTNCYKLAEIFQINIREKANNLGFGVHAHDMTVPVQVPKSMFMLIEDENPYILYLKQKVLTRFFPANYMKVKNGPVRNSKRQLSENDLRGILNVVNKDIKHYSLKYLLRDVFIHQHSGQWTVTISCHDVVEDMNRPRVKAKIQVLICRACIILFKFVVKDEFDIEITEVKKEIKRFNSEGIDIGFKARFIFCLHLANLLIWVFGKQIILVTGNYFICDSFRPLLSSFGRKSSDFFYCECLCSILTLCLIRLTVTFNQIKRSKDVSNPESTNCYKLAEIFQINIREKANNLGFGVHAHDMTVPVQLPKSMFMLIEDENPYILYLKQKVLTRFFPANYMKVKNGPVRNSKRQLSENVPKRNTKRT</sequence>
<accession>A0A4P9YC05</accession>
<protein>
    <submittedName>
        <fullName evidence="3">Uncharacterized protein</fullName>
    </submittedName>
</protein>
<organism evidence="3 4">
    <name type="scientific">Rozella allomycis (strain CSF55)</name>
    <dbReference type="NCBI Taxonomy" id="988480"/>
    <lineage>
        <taxon>Eukaryota</taxon>
        <taxon>Fungi</taxon>
        <taxon>Fungi incertae sedis</taxon>
        <taxon>Cryptomycota</taxon>
        <taxon>Cryptomycota incertae sedis</taxon>
        <taxon>Rozella</taxon>
    </lineage>
</organism>
<dbReference type="Proteomes" id="UP000281549">
    <property type="component" value="Unassembled WGS sequence"/>
</dbReference>
<evidence type="ECO:0000256" key="1">
    <source>
        <dbReference type="SAM" id="MobiDB-lite"/>
    </source>
</evidence>
<keyword evidence="2" id="KW-0812">Transmembrane</keyword>
<feature type="region of interest" description="Disordered" evidence="1">
    <location>
        <begin position="352"/>
        <end position="372"/>
    </location>
</feature>
<feature type="transmembrane region" description="Helical" evidence="2">
    <location>
        <begin position="243"/>
        <end position="262"/>
    </location>
</feature>